<dbReference type="Proteomes" id="UP001163223">
    <property type="component" value="Chromosome"/>
</dbReference>
<name>A0ACD4NM20_9HYPH</name>
<gene>
    <name evidence="1" type="ORF">OXU80_23890</name>
</gene>
<proteinExistence type="predicted"/>
<sequence length="384" mass="43003">MVAILLVEDSAVKRERIREFIDQSFPRGATIDERTNFASARKAIFERRYDLIIVDILLPRRDDEGEPQDVSADLLEVLLDSAYNKSTSAVAVTQYKSLAENDQKAFAAAGIVVVHYEIDRDNWKIALNVIFQRLKVGYQFDFLVFCALEKEREAFRASQCRIGELEQIEGFDCLHISINDYNGLCIKLPRMGIVDSAAVAASAIARFSPEVVAVSGICAGFKDETSVGSLLIADTCWEHQSGKWKGDEFKMEHYQSNLGNRIRTMLSQFVEQGGSFLDEKRNLISEDNVINQPVKLVPFVTGSAVIASSEKIEEIKRQHRKLAGLDMEMYGVYRACEISSPAPEFFGAKTVVDLADEAKGDKYHVYGSVLSARFVVRALARVFD</sequence>
<accession>A0ACD4NM20</accession>
<keyword evidence="2" id="KW-1185">Reference proteome</keyword>
<protein>
    <submittedName>
        <fullName evidence="1">Uncharacterized protein</fullName>
    </submittedName>
</protein>
<evidence type="ECO:0000313" key="2">
    <source>
        <dbReference type="Proteomes" id="UP001163223"/>
    </source>
</evidence>
<reference evidence="1" key="1">
    <citation type="submission" date="2022-11" db="EMBL/GenBank/DDBJ databases">
        <title>beta-Carotene-producing bacterium, Jeongeuplla avenae sp. nov., alleviates the salt stress of Arabidopsis seedlings.</title>
        <authorList>
            <person name="Jiang L."/>
            <person name="Lee J."/>
        </authorList>
    </citation>
    <scope>NUCLEOTIDE SEQUENCE</scope>
    <source>
        <strain evidence="1">DY_R2A_6</strain>
    </source>
</reference>
<evidence type="ECO:0000313" key="1">
    <source>
        <dbReference type="EMBL" id="WAJ27849.1"/>
    </source>
</evidence>
<organism evidence="1 2">
    <name type="scientific">Antarcticirhabdus aurantiaca</name>
    <dbReference type="NCBI Taxonomy" id="2606717"/>
    <lineage>
        <taxon>Bacteria</taxon>
        <taxon>Pseudomonadati</taxon>
        <taxon>Pseudomonadota</taxon>
        <taxon>Alphaproteobacteria</taxon>
        <taxon>Hyphomicrobiales</taxon>
        <taxon>Aurantimonadaceae</taxon>
        <taxon>Antarcticirhabdus</taxon>
    </lineage>
</organism>
<dbReference type="EMBL" id="CP113520">
    <property type="protein sequence ID" value="WAJ27849.1"/>
    <property type="molecule type" value="Genomic_DNA"/>
</dbReference>